<evidence type="ECO:0000313" key="2">
    <source>
        <dbReference type="EMBL" id="ASP39329.1"/>
    </source>
</evidence>
<dbReference type="PROSITE" id="PS50851">
    <property type="entry name" value="CHEW"/>
    <property type="match status" value="1"/>
</dbReference>
<organism evidence="2 3">
    <name type="scientific">Bacterioplanes sanyensis</name>
    <dbReference type="NCBI Taxonomy" id="1249553"/>
    <lineage>
        <taxon>Bacteria</taxon>
        <taxon>Pseudomonadati</taxon>
        <taxon>Pseudomonadota</taxon>
        <taxon>Gammaproteobacteria</taxon>
        <taxon>Oceanospirillales</taxon>
        <taxon>Oceanospirillaceae</taxon>
        <taxon>Bacterioplanes</taxon>
    </lineage>
</organism>
<gene>
    <name evidence="2" type="ORF">CHH28_11860</name>
</gene>
<evidence type="ECO:0000313" key="3">
    <source>
        <dbReference type="Proteomes" id="UP000202440"/>
    </source>
</evidence>
<dbReference type="KEGG" id="bsan:CHH28_11860"/>
<dbReference type="RefSeq" id="WP_094060509.1">
    <property type="nucleotide sequence ID" value="NZ_CP022530.1"/>
</dbReference>
<reference evidence="2 3" key="1">
    <citation type="submission" date="2017-07" db="EMBL/GenBank/DDBJ databases">
        <title>Annotated genome sequence of Bacterioplanes sanyensis isolated from Red Sea.</title>
        <authorList>
            <person name="Rehman Z.U."/>
        </authorList>
    </citation>
    <scope>NUCLEOTIDE SEQUENCE [LARGE SCALE GENOMIC DNA]</scope>
    <source>
        <strain evidence="2 3">NV9</strain>
    </source>
</reference>
<dbReference type="AlphaFoldDB" id="A0A222FKQ0"/>
<dbReference type="GO" id="GO:0007165">
    <property type="term" value="P:signal transduction"/>
    <property type="evidence" value="ECO:0007669"/>
    <property type="project" value="InterPro"/>
</dbReference>
<dbReference type="Proteomes" id="UP000202440">
    <property type="component" value="Chromosome"/>
</dbReference>
<evidence type="ECO:0000259" key="1">
    <source>
        <dbReference type="PROSITE" id="PS50851"/>
    </source>
</evidence>
<dbReference type="InterPro" id="IPR039315">
    <property type="entry name" value="CheW"/>
</dbReference>
<accession>A0A222FKQ0</accession>
<dbReference type="GO" id="GO:0005829">
    <property type="term" value="C:cytosol"/>
    <property type="evidence" value="ECO:0007669"/>
    <property type="project" value="TreeGrafter"/>
</dbReference>
<dbReference type="Pfam" id="PF01584">
    <property type="entry name" value="CheW"/>
    <property type="match status" value="1"/>
</dbReference>
<protein>
    <recommendedName>
        <fullName evidence="1">CheW-like domain-containing protein</fullName>
    </recommendedName>
</protein>
<dbReference type="EMBL" id="CP022530">
    <property type="protein sequence ID" value="ASP39329.1"/>
    <property type="molecule type" value="Genomic_DNA"/>
</dbReference>
<keyword evidence="3" id="KW-1185">Reference proteome</keyword>
<dbReference type="SUPFAM" id="SSF50341">
    <property type="entry name" value="CheW-like"/>
    <property type="match status" value="1"/>
</dbReference>
<feature type="domain" description="CheW-like" evidence="1">
    <location>
        <begin position="15"/>
        <end position="160"/>
    </location>
</feature>
<dbReference type="GO" id="GO:0006935">
    <property type="term" value="P:chemotaxis"/>
    <property type="evidence" value="ECO:0007669"/>
    <property type="project" value="InterPro"/>
</dbReference>
<sequence>MATHDYDTSLSSANSFQYLTFYCGRELFGLAVGAVKQIIEPDAMTRIPGAARHIRGVIEVDDDVIPIVDLPMKIGAVSEGEARRSCVVLARVPMEHRESIIGLWVTEVREIVEVAVDDIRTAPSVNEGADQTDCVGALAHTDDGLIVLIDAGEILSADEFLNASRLKHDLAQGVNANTSNVATD</sequence>
<dbReference type="Gene3D" id="2.30.30.40">
    <property type="entry name" value="SH3 Domains"/>
    <property type="match status" value="1"/>
</dbReference>
<dbReference type="OrthoDB" id="9814866at2"/>
<dbReference type="PANTHER" id="PTHR22617">
    <property type="entry name" value="CHEMOTAXIS SENSOR HISTIDINE KINASE-RELATED"/>
    <property type="match status" value="1"/>
</dbReference>
<dbReference type="InterPro" id="IPR002545">
    <property type="entry name" value="CheW-lke_dom"/>
</dbReference>
<dbReference type="PANTHER" id="PTHR22617:SF23">
    <property type="entry name" value="CHEMOTAXIS PROTEIN CHEW"/>
    <property type="match status" value="1"/>
</dbReference>
<dbReference type="Gene3D" id="2.40.50.180">
    <property type="entry name" value="CheA-289, Domain 4"/>
    <property type="match status" value="1"/>
</dbReference>
<proteinExistence type="predicted"/>
<dbReference type="InterPro" id="IPR036061">
    <property type="entry name" value="CheW-like_dom_sf"/>
</dbReference>
<dbReference type="SMART" id="SM00260">
    <property type="entry name" value="CheW"/>
    <property type="match status" value="1"/>
</dbReference>
<name>A0A222FKQ0_9GAMM</name>